<dbReference type="AlphaFoldDB" id="A0A0A8XQT3"/>
<reference evidence="1" key="1">
    <citation type="submission" date="2014-09" db="EMBL/GenBank/DDBJ databases">
        <authorList>
            <person name="Magalhaes I.L.F."/>
            <person name="Oliveira U."/>
            <person name="Santos F.R."/>
            <person name="Vidigal T.H.D.A."/>
            <person name="Brescovit A.D."/>
            <person name="Santos A.J."/>
        </authorList>
    </citation>
    <scope>NUCLEOTIDE SEQUENCE</scope>
    <source>
        <tissue evidence="1">Shoot tissue taken approximately 20 cm above the soil surface</tissue>
    </source>
</reference>
<proteinExistence type="predicted"/>
<evidence type="ECO:0000313" key="1">
    <source>
        <dbReference type="EMBL" id="JAD16131.1"/>
    </source>
</evidence>
<organism evidence="1">
    <name type="scientific">Arundo donax</name>
    <name type="common">Giant reed</name>
    <name type="synonym">Donax arundinaceus</name>
    <dbReference type="NCBI Taxonomy" id="35708"/>
    <lineage>
        <taxon>Eukaryota</taxon>
        <taxon>Viridiplantae</taxon>
        <taxon>Streptophyta</taxon>
        <taxon>Embryophyta</taxon>
        <taxon>Tracheophyta</taxon>
        <taxon>Spermatophyta</taxon>
        <taxon>Magnoliopsida</taxon>
        <taxon>Liliopsida</taxon>
        <taxon>Poales</taxon>
        <taxon>Poaceae</taxon>
        <taxon>PACMAD clade</taxon>
        <taxon>Arundinoideae</taxon>
        <taxon>Arundineae</taxon>
        <taxon>Arundo</taxon>
    </lineage>
</organism>
<sequence length="18" mass="2159">MGIAILQTFFYCWTGLFF</sequence>
<protein>
    <submittedName>
        <fullName evidence="1">Uncharacterized protein</fullName>
    </submittedName>
</protein>
<name>A0A0A8XQT3_ARUDO</name>
<accession>A0A0A8XQT3</accession>
<dbReference type="EMBL" id="GBRH01281764">
    <property type="protein sequence ID" value="JAD16131.1"/>
    <property type="molecule type" value="Transcribed_RNA"/>
</dbReference>
<reference evidence="1" key="2">
    <citation type="journal article" date="2015" name="Data Brief">
        <title>Shoot transcriptome of the giant reed, Arundo donax.</title>
        <authorList>
            <person name="Barrero R.A."/>
            <person name="Guerrero F.D."/>
            <person name="Moolhuijzen P."/>
            <person name="Goolsby J.A."/>
            <person name="Tidwell J."/>
            <person name="Bellgard S.E."/>
            <person name="Bellgard M.I."/>
        </authorList>
    </citation>
    <scope>NUCLEOTIDE SEQUENCE</scope>
    <source>
        <tissue evidence="1">Shoot tissue taken approximately 20 cm above the soil surface</tissue>
    </source>
</reference>